<dbReference type="PRINTS" id="PR01471">
    <property type="entry name" value="HISTAMINEH3R"/>
</dbReference>
<evidence type="ECO:0000256" key="6">
    <source>
        <dbReference type="ARBA" id="ARBA00022553"/>
    </source>
</evidence>
<proteinExistence type="inferred from homology"/>
<evidence type="ECO:0000256" key="3">
    <source>
        <dbReference type="ARBA" id="ARBA00007665"/>
    </source>
</evidence>
<keyword evidence="9 14" id="KW-1133">Transmembrane helix</keyword>
<dbReference type="InParanoid" id="A0A6P7I9P7"/>
<dbReference type="Pfam" id="PF00001">
    <property type="entry name" value="7tm_1"/>
    <property type="match status" value="1"/>
</dbReference>
<feature type="transmembrane region" description="Helical" evidence="14">
    <location>
        <begin position="424"/>
        <end position="451"/>
    </location>
</feature>
<feature type="transmembrane region" description="Helical" evidence="14">
    <location>
        <begin position="382"/>
        <end position="404"/>
    </location>
</feature>
<evidence type="ECO:0000256" key="9">
    <source>
        <dbReference type="ARBA" id="ARBA00022989"/>
    </source>
</evidence>
<dbReference type="Gene3D" id="1.20.1070.10">
    <property type="entry name" value="Rhodopsin 7-helix transmembrane proteins"/>
    <property type="match status" value="1"/>
</dbReference>
<comment type="subunit">
    <text evidence="12">Interacts with GCN1; prevents the interaction of GCN1 with EIF2AK4/GCN2 and inhibits EIF2AK4/GCN2 kinase activity. Interaction with RPL39; this interaction occurs in a GCN1-independent manner. Associates with ribosomes; this interaction occurs in a GCN1-independent manner. Associates with actin; this interaction occurs in a GCN1-independent manner.</text>
</comment>
<keyword evidence="10" id="KW-0346">Stress response</keyword>
<comment type="similarity">
    <text evidence="3">Belongs to the IMPACT family.</text>
</comment>
<dbReference type="FunCoup" id="A0A6P7I9P7">
    <property type="interactions" value="1"/>
</dbReference>
<evidence type="ECO:0000256" key="5">
    <source>
        <dbReference type="ARBA" id="ARBA00022491"/>
    </source>
</evidence>
<reference evidence="18" key="1">
    <citation type="submission" date="2025-08" db="UniProtKB">
        <authorList>
            <consortium name="RefSeq"/>
        </authorList>
    </citation>
    <scope>IDENTIFICATION</scope>
</reference>
<evidence type="ECO:0000313" key="17">
    <source>
        <dbReference type="Proteomes" id="UP000515145"/>
    </source>
</evidence>
<feature type="transmembrane region" description="Helical" evidence="14">
    <location>
        <begin position="569"/>
        <end position="590"/>
    </location>
</feature>
<comment type="subcellular location">
    <subcellularLocation>
        <location evidence="2">Cytoplasm</location>
    </subcellularLocation>
    <subcellularLocation>
        <location evidence="1">Membrane</location>
    </subcellularLocation>
</comment>
<keyword evidence="13" id="KW-0297">G-protein coupled receptor</keyword>
<dbReference type="GO" id="GO:0016020">
    <property type="term" value="C:membrane"/>
    <property type="evidence" value="ECO:0007669"/>
    <property type="project" value="UniProtKB-SubCell"/>
</dbReference>
<evidence type="ECO:0000256" key="14">
    <source>
        <dbReference type="SAM" id="Phobius"/>
    </source>
</evidence>
<dbReference type="InterPro" id="IPR001498">
    <property type="entry name" value="Impact_N"/>
</dbReference>
<evidence type="ECO:0000256" key="13">
    <source>
        <dbReference type="RuleBase" id="RU000688"/>
    </source>
</evidence>
<dbReference type="FunFam" id="3.30.230.30:FF:000001">
    <property type="entry name" value="IMPACT isoform 1"/>
    <property type="match status" value="1"/>
</dbReference>
<dbReference type="OrthoDB" id="10071887at2759"/>
<dbReference type="InterPro" id="IPR006575">
    <property type="entry name" value="RWD_dom"/>
</dbReference>
<keyword evidence="4" id="KW-0963">Cytoplasm</keyword>
<dbReference type="PROSITE" id="PS00910">
    <property type="entry name" value="UPF0029"/>
    <property type="match status" value="1"/>
</dbReference>
<dbReference type="PANTHER" id="PTHR16301">
    <property type="entry name" value="IMPACT-RELATED"/>
    <property type="match status" value="1"/>
</dbReference>
<keyword evidence="13" id="KW-0675">Receptor</keyword>
<dbReference type="InterPro" id="IPR017452">
    <property type="entry name" value="GPCR_Rhodpsn_7TM"/>
</dbReference>
<dbReference type="InterPro" id="IPR003980">
    <property type="entry name" value="Histamine_H3_rcpt"/>
</dbReference>
<evidence type="ECO:0000256" key="12">
    <source>
        <dbReference type="ARBA" id="ARBA00047127"/>
    </source>
</evidence>
<sequence>MADIINPENEEDLQAQIEEVEALSSIYGDEWCVIDEASRIFCIKIANDLEEPKLTACLQIILPPDYPSAAPPIYQINAAWLRGPERAKLANSLEDLYVEHAGESILYLWVEKMRDFLVEKSQNSETVDQPGKVNMTAEEEEADDEDVPDFSALKLNTENAHLFLDPCDDEIPPITHGNTITDRRSTFQPHLAPVVTPRQVKMVLEKLYGNKKIASATHNIYAYRIYCEDKHSFMQDCDDDGETAAGGRLLHLLQILDVRNVMVVVSRWYGGILLGPDRFKHINNCARNILVEEGYAASLDDAAKLGAKTKKPKSAFCIPVYIPYNLTGRWMLGKGLCKVWLVMDYLLCTASVFNIVLISYDRFLSVTRAVKYRAQRNMTRQAVFKMLAVWVLAFLLYGPAIIFWETIVGQSIVPAHECYAEFYFTWYFLLSASTFEFFTPFVSVSFFNLSIYLNIHHRNKNGGACGEDDTKPQRNTKKHKDGAWSVFFVKTRKVSSSEPTAISAVIEDDDILSPSSSGDPNTSQIFMQREKFSPNRKNSRLFQHTGSCMAPGRRTQGSRLSRDKKIAKSLAIIVCIFGICWAPYTLLMIIRAACSGECVANYWYEITFWLLWLNSAINPFLYPLCHSSFRRAFSKILCPKRQSVQPQIEIQSC</sequence>
<dbReference type="Pfam" id="PF01205">
    <property type="entry name" value="Impact_N"/>
    <property type="match status" value="1"/>
</dbReference>
<dbReference type="Pfam" id="PF05773">
    <property type="entry name" value="RWD"/>
    <property type="match status" value="1"/>
</dbReference>
<dbReference type="RefSeq" id="XP_028259617.1">
    <property type="nucleotide sequence ID" value="XM_028403816.1"/>
</dbReference>
<feature type="domain" description="G-protein coupled receptors family 1 profile" evidence="15">
    <location>
        <begin position="318"/>
        <end position="622"/>
    </location>
</feature>
<dbReference type="SMART" id="SM00591">
    <property type="entry name" value="RWD"/>
    <property type="match status" value="1"/>
</dbReference>
<dbReference type="InterPro" id="IPR020569">
    <property type="entry name" value="UPF0029_Impact_CS"/>
</dbReference>
<dbReference type="InterPro" id="IPR023582">
    <property type="entry name" value="Impact"/>
</dbReference>
<comment type="similarity">
    <text evidence="13">Belongs to the G-protein coupled receptor 1 family.</text>
</comment>
<dbReference type="GeneID" id="114434512"/>
<dbReference type="GO" id="GO:0140469">
    <property type="term" value="P:GCN2-mediated signaling"/>
    <property type="evidence" value="ECO:0007669"/>
    <property type="project" value="TreeGrafter"/>
</dbReference>
<dbReference type="Gene3D" id="3.10.110.10">
    <property type="entry name" value="Ubiquitin Conjugating Enzyme"/>
    <property type="match status" value="1"/>
</dbReference>
<evidence type="ECO:0000259" key="15">
    <source>
        <dbReference type="PROSITE" id="PS50262"/>
    </source>
</evidence>
<organism evidence="17 18">
    <name type="scientific">Parambassis ranga</name>
    <name type="common">Indian glassy fish</name>
    <dbReference type="NCBI Taxonomy" id="210632"/>
    <lineage>
        <taxon>Eukaryota</taxon>
        <taxon>Metazoa</taxon>
        <taxon>Chordata</taxon>
        <taxon>Craniata</taxon>
        <taxon>Vertebrata</taxon>
        <taxon>Euteleostomi</taxon>
        <taxon>Actinopterygii</taxon>
        <taxon>Neopterygii</taxon>
        <taxon>Teleostei</taxon>
        <taxon>Neoteleostei</taxon>
        <taxon>Acanthomorphata</taxon>
        <taxon>Ovalentaria</taxon>
        <taxon>Ambassidae</taxon>
        <taxon>Parambassis</taxon>
    </lineage>
</organism>
<evidence type="ECO:0000256" key="2">
    <source>
        <dbReference type="ARBA" id="ARBA00004496"/>
    </source>
</evidence>
<dbReference type="Proteomes" id="UP000515145">
    <property type="component" value="Chromosome 4"/>
</dbReference>
<dbReference type="SUPFAM" id="SSF54211">
    <property type="entry name" value="Ribosomal protein S5 domain 2-like"/>
    <property type="match status" value="1"/>
</dbReference>
<dbReference type="CTD" id="55364"/>
<dbReference type="InterPro" id="IPR000276">
    <property type="entry name" value="GPCR_Rhodpsn"/>
</dbReference>
<feature type="transmembrane region" description="Helical" evidence="14">
    <location>
        <begin position="339"/>
        <end position="361"/>
    </location>
</feature>
<dbReference type="FunFam" id="1.20.1070.10:FF:000585">
    <property type="entry name" value="Uncharacterized protein"/>
    <property type="match status" value="1"/>
</dbReference>
<evidence type="ECO:0000256" key="1">
    <source>
        <dbReference type="ARBA" id="ARBA00004370"/>
    </source>
</evidence>
<evidence type="ECO:0000313" key="18">
    <source>
        <dbReference type="RefSeq" id="XP_028259617.1"/>
    </source>
</evidence>
<keyword evidence="13" id="KW-0807">Transducer</keyword>
<keyword evidence="11 14" id="KW-0472">Membrane</keyword>
<evidence type="ECO:0000256" key="10">
    <source>
        <dbReference type="ARBA" id="ARBA00023016"/>
    </source>
</evidence>
<feature type="domain" description="RWD" evidence="16">
    <location>
        <begin position="18"/>
        <end position="120"/>
    </location>
</feature>
<evidence type="ECO:0000256" key="8">
    <source>
        <dbReference type="ARBA" id="ARBA00022845"/>
    </source>
</evidence>
<dbReference type="SUPFAM" id="SSF81321">
    <property type="entry name" value="Family A G protein-coupled receptor-like"/>
    <property type="match status" value="1"/>
</dbReference>
<keyword evidence="7 13" id="KW-0812">Transmembrane</keyword>
<name>A0A6P7I9P7_9TELE</name>
<dbReference type="Gene3D" id="3.30.230.30">
    <property type="entry name" value="Impact, N-terminal domain"/>
    <property type="match status" value="1"/>
</dbReference>
<keyword evidence="17" id="KW-1185">Reference proteome</keyword>
<dbReference type="GO" id="GO:0005737">
    <property type="term" value="C:cytoplasm"/>
    <property type="evidence" value="ECO:0007669"/>
    <property type="project" value="UniProtKB-SubCell"/>
</dbReference>
<dbReference type="AlphaFoldDB" id="A0A6P7I9P7"/>
<evidence type="ECO:0000259" key="16">
    <source>
        <dbReference type="PROSITE" id="PS50908"/>
    </source>
</evidence>
<dbReference type="SUPFAM" id="SSF54495">
    <property type="entry name" value="UBC-like"/>
    <property type="match status" value="1"/>
</dbReference>
<evidence type="ECO:0000256" key="7">
    <source>
        <dbReference type="ARBA" id="ARBA00022692"/>
    </source>
</evidence>
<dbReference type="PROSITE" id="PS00237">
    <property type="entry name" value="G_PROTEIN_RECEP_F1_1"/>
    <property type="match status" value="1"/>
</dbReference>
<dbReference type="InterPro" id="IPR036956">
    <property type="entry name" value="Impact_N_sf"/>
</dbReference>
<keyword evidence="8" id="KW-0810">Translation regulation</keyword>
<gene>
    <name evidence="18" type="primary">impact</name>
</gene>
<dbReference type="PROSITE" id="PS50262">
    <property type="entry name" value="G_PROTEIN_RECEP_F1_2"/>
    <property type="match status" value="1"/>
</dbReference>
<accession>A0A6P7I9P7</accession>
<dbReference type="PROSITE" id="PS50908">
    <property type="entry name" value="RWD"/>
    <property type="match status" value="1"/>
</dbReference>
<dbReference type="InterPro" id="IPR020568">
    <property type="entry name" value="Ribosomal_Su5_D2-typ_SF"/>
</dbReference>
<keyword evidence="5" id="KW-0678">Repressor</keyword>
<dbReference type="CDD" id="cd23821">
    <property type="entry name" value="RWD_IMPACT"/>
    <property type="match status" value="1"/>
</dbReference>
<dbReference type="GO" id="GO:0004969">
    <property type="term" value="F:histamine receptor activity"/>
    <property type="evidence" value="ECO:0007669"/>
    <property type="project" value="InterPro"/>
</dbReference>
<keyword evidence="6" id="KW-0597">Phosphoprotein</keyword>
<evidence type="ECO:0000256" key="11">
    <source>
        <dbReference type="ARBA" id="ARBA00023136"/>
    </source>
</evidence>
<dbReference type="InterPro" id="IPR016135">
    <property type="entry name" value="UBQ-conjugating_enzyme/RWD"/>
</dbReference>
<dbReference type="PRINTS" id="PR00237">
    <property type="entry name" value="GPCRRHODOPSN"/>
</dbReference>
<dbReference type="PANTHER" id="PTHR16301:SF25">
    <property type="entry name" value="PROTEIN IMPACT"/>
    <property type="match status" value="1"/>
</dbReference>
<evidence type="ECO:0000256" key="4">
    <source>
        <dbReference type="ARBA" id="ARBA00022490"/>
    </source>
</evidence>
<protein>
    <submittedName>
        <fullName evidence="18">Protein IMPACT</fullName>
    </submittedName>
</protein>
<feature type="transmembrane region" description="Helical" evidence="14">
    <location>
        <begin position="602"/>
        <end position="625"/>
    </location>
</feature>
<dbReference type="GO" id="GO:0006446">
    <property type="term" value="P:regulation of translational initiation"/>
    <property type="evidence" value="ECO:0007669"/>
    <property type="project" value="TreeGrafter"/>
</dbReference>